<dbReference type="EMBL" id="CP094358">
    <property type="protein sequence ID" value="UOB18964.1"/>
    <property type="molecule type" value="Genomic_DNA"/>
</dbReference>
<dbReference type="InterPro" id="IPR008928">
    <property type="entry name" value="6-hairpin_glycosidase_sf"/>
</dbReference>
<dbReference type="InterPro" id="IPR036249">
    <property type="entry name" value="Thioredoxin-like_sf"/>
</dbReference>
<accession>A0A9E6ZQA4</accession>
<evidence type="ECO:0000313" key="3">
    <source>
        <dbReference type="Proteomes" id="UP000831290"/>
    </source>
</evidence>
<dbReference type="Proteomes" id="UP000831290">
    <property type="component" value="Chromosome"/>
</dbReference>
<dbReference type="Gene3D" id="1.50.10.20">
    <property type="match status" value="1"/>
</dbReference>
<dbReference type="SUPFAM" id="SSF52833">
    <property type="entry name" value="Thioredoxin-like"/>
    <property type="match status" value="1"/>
</dbReference>
<dbReference type="PANTHER" id="PTHR42899:SF1">
    <property type="entry name" value="SPERMATOGENESIS-ASSOCIATED PROTEIN 20"/>
    <property type="match status" value="1"/>
</dbReference>
<organism evidence="2 3">
    <name type="scientific">Abyssalbus ytuae</name>
    <dbReference type="NCBI Taxonomy" id="2926907"/>
    <lineage>
        <taxon>Bacteria</taxon>
        <taxon>Pseudomonadati</taxon>
        <taxon>Bacteroidota</taxon>
        <taxon>Flavobacteriia</taxon>
        <taxon>Flavobacteriales</taxon>
        <taxon>Flavobacteriaceae</taxon>
        <taxon>Abyssalbus</taxon>
    </lineage>
</organism>
<reference evidence="2" key="1">
    <citation type="submission" date="2022-03" db="EMBL/GenBank/DDBJ databases">
        <title>Description of Abyssus ytuae gen. nov., sp. nov., a novel member of the family Flavobacteriaceae isolated from the sediment of Mariana Trench.</title>
        <authorList>
            <person name="Zhang J."/>
            <person name="Xu X."/>
        </authorList>
    </citation>
    <scope>NUCLEOTIDE SEQUENCE</scope>
    <source>
        <strain evidence="2">MT3330</strain>
    </source>
</reference>
<proteinExistence type="predicted"/>
<keyword evidence="3" id="KW-1185">Reference proteome</keyword>
<name>A0A9E6ZQA4_9FLAO</name>
<dbReference type="Gene3D" id="3.40.30.10">
    <property type="entry name" value="Glutaredoxin"/>
    <property type="match status" value="1"/>
</dbReference>
<sequence length="675" mass="78737">MYTNDLINETSPYLLQHAHNPVNWKPWNDDTLLLAQNENKLILISVGYAACHWCHVMEKETFENEEAAGVMNNFFINIKVDREERPDVDQIYMNAVQIMTGTGGWPMNVIALPDGRPFWGGTYFKKEKWIDILKQISEIYKKDPEKIIEYANNLEQGLKRISLAEKNNTENDFSIEEIENSVNNWSQYFDYNYGGNNRAPKFMMPVTLDFLLKYSHATKNENISAYVFNTLTKIAFGGVYDHIGGGFARYSIDIKWHVPHFEKMLYDNAQLVSVYSKAYSLSKNTLYKTIVKETLEFVERELMSDNYIFYSSLDADSLTLKNELKEGAFYVWKKDELKNLLGKNYNLFKVYYNINDFGYWEENNYVLIRNKTEEELATEHALPVQELQAIISECKSILFKERLKRSKPGLDDKSLTSWNALMLKGYLDAYKAFADERYLEIALKNADFIIRKQIKENGGLLHNYKKGKSTINGFLEDYSTVIDAFITLHEATLDEKWLKLAKNLTNYCFDYFFDDKSGMFFFTSSKDKVIVTRTIEKSDNVIPASNSLMAHNLFRLSFYFDNPKYYETSSTMLNNVRQEFEDYGYSHANWLNLMLNFTRPFYEIAISGKNAIQNARQINTHYLPNVMITGSTTESDLPLLRNRYIKDKTLLYVCVENTCKLPFENVDLVLKEVNK</sequence>
<gene>
    <name evidence="2" type="ORF">MQE35_06625</name>
</gene>
<evidence type="ECO:0000313" key="2">
    <source>
        <dbReference type="EMBL" id="UOB18964.1"/>
    </source>
</evidence>
<dbReference type="SUPFAM" id="SSF48208">
    <property type="entry name" value="Six-hairpin glycosidases"/>
    <property type="match status" value="1"/>
</dbReference>
<dbReference type="PIRSF" id="PIRSF006402">
    <property type="entry name" value="UCP006402_thioredoxin"/>
    <property type="match status" value="1"/>
</dbReference>
<dbReference type="InterPro" id="IPR024705">
    <property type="entry name" value="Ssp411"/>
</dbReference>
<dbReference type="PANTHER" id="PTHR42899">
    <property type="entry name" value="SPERMATOGENESIS-ASSOCIATED PROTEIN 20"/>
    <property type="match status" value="1"/>
</dbReference>
<dbReference type="AlphaFoldDB" id="A0A9E6ZQA4"/>
<protein>
    <submittedName>
        <fullName evidence="2">Thioredoxin domain-containing protein</fullName>
    </submittedName>
</protein>
<dbReference type="RefSeq" id="WP_255845581.1">
    <property type="nucleotide sequence ID" value="NZ_CP094358.1"/>
</dbReference>
<dbReference type="KEGG" id="fbm:MQE35_06625"/>
<dbReference type="InterPro" id="IPR004879">
    <property type="entry name" value="Ssp411-like_TRX"/>
</dbReference>
<evidence type="ECO:0000259" key="1">
    <source>
        <dbReference type="Pfam" id="PF03190"/>
    </source>
</evidence>
<dbReference type="Pfam" id="PF03190">
    <property type="entry name" value="Thioredox_DsbH"/>
    <property type="match status" value="1"/>
</dbReference>
<feature type="domain" description="Spermatogenesis-associated protein 20-like TRX" evidence="1">
    <location>
        <begin position="3"/>
        <end position="158"/>
    </location>
</feature>
<dbReference type="GO" id="GO:0005975">
    <property type="term" value="P:carbohydrate metabolic process"/>
    <property type="evidence" value="ECO:0007669"/>
    <property type="project" value="InterPro"/>
</dbReference>
<dbReference type="CDD" id="cd02955">
    <property type="entry name" value="SSP411"/>
    <property type="match status" value="1"/>
</dbReference>